<evidence type="ECO:0000259" key="4">
    <source>
        <dbReference type="PROSITE" id="PS50109"/>
    </source>
</evidence>
<keyword evidence="3" id="KW-0175">Coiled coil</keyword>
<keyword evidence="5" id="KW-0808">Transferase</keyword>
<comment type="catalytic activity">
    <reaction evidence="1">
        <text>ATP + protein L-histidine = ADP + protein N-phospho-L-histidine.</text>
        <dbReference type="EC" id="2.7.13.3"/>
    </reaction>
</comment>
<keyword evidence="6" id="KW-1185">Reference proteome</keyword>
<evidence type="ECO:0000313" key="6">
    <source>
        <dbReference type="Proteomes" id="UP001209701"/>
    </source>
</evidence>
<comment type="caution">
    <text evidence="5">The sequence shown here is derived from an EMBL/GenBank/DDBJ whole genome shotgun (WGS) entry which is preliminary data.</text>
</comment>
<protein>
    <recommendedName>
        <fullName evidence="2">histidine kinase</fullName>
        <ecNumber evidence="2">2.7.13.3</ecNumber>
    </recommendedName>
</protein>
<reference evidence="5 6" key="1">
    <citation type="submission" date="2021-11" db="EMBL/GenBank/DDBJ databases">
        <authorList>
            <person name="Liang Q."/>
            <person name="Mou H."/>
            <person name="Liu Z."/>
        </authorList>
    </citation>
    <scope>NUCLEOTIDE SEQUENCE [LARGE SCALE GENOMIC DNA]</scope>
    <source>
        <strain evidence="5 6">CHU3</strain>
    </source>
</reference>
<dbReference type="PANTHER" id="PTHR43065:SF42">
    <property type="entry name" value="TWO-COMPONENT SENSOR PPRA"/>
    <property type="match status" value="1"/>
</dbReference>
<evidence type="ECO:0000256" key="3">
    <source>
        <dbReference type="SAM" id="Coils"/>
    </source>
</evidence>
<dbReference type="Gene3D" id="1.10.287.130">
    <property type="match status" value="1"/>
</dbReference>
<evidence type="ECO:0000313" key="5">
    <source>
        <dbReference type="EMBL" id="MCV2369059.1"/>
    </source>
</evidence>
<keyword evidence="5" id="KW-0418">Kinase</keyword>
<dbReference type="InterPro" id="IPR003594">
    <property type="entry name" value="HATPase_dom"/>
</dbReference>
<dbReference type="InterPro" id="IPR036890">
    <property type="entry name" value="HATPase_C_sf"/>
</dbReference>
<evidence type="ECO:0000256" key="2">
    <source>
        <dbReference type="ARBA" id="ARBA00012438"/>
    </source>
</evidence>
<dbReference type="SUPFAM" id="SSF55874">
    <property type="entry name" value="ATPase domain of HSP90 chaperone/DNA topoisomerase II/histidine kinase"/>
    <property type="match status" value="1"/>
</dbReference>
<dbReference type="GO" id="GO:0016301">
    <property type="term" value="F:kinase activity"/>
    <property type="evidence" value="ECO:0007669"/>
    <property type="project" value="UniProtKB-KW"/>
</dbReference>
<dbReference type="SMART" id="SM00387">
    <property type="entry name" value="HATPase_c"/>
    <property type="match status" value="1"/>
</dbReference>
<evidence type="ECO:0000256" key="1">
    <source>
        <dbReference type="ARBA" id="ARBA00000085"/>
    </source>
</evidence>
<dbReference type="EMBL" id="JAJIRN010000005">
    <property type="protein sequence ID" value="MCV2369059.1"/>
    <property type="molecule type" value="Genomic_DNA"/>
</dbReference>
<dbReference type="InterPro" id="IPR005467">
    <property type="entry name" value="His_kinase_dom"/>
</dbReference>
<dbReference type="PANTHER" id="PTHR43065">
    <property type="entry name" value="SENSOR HISTIDINE KINASE"/>
    <property type="match status" value="1"/>
</dbReference>
<dbReference type="SUPFAM" id="SSF47384">
    <property type="entry name" value="Homodimeric domain of signal transducing histidine kinase"/>
    <property type="match status" value="1"/>
</dbReference>
<feature type="domain" description="Histidine kinase" evidence="4">
    <location>
        <begin position="459"/>
        <end position="689"/>
    </location>
</feature>
<dbReference type="PRINTS" id="PR00344">
    <property type="entry name" value="BCTRLSENSOR"/>
</dbReference>
<dbReference type="Proteomes" id="UP001209701">
    <property type="component" value="Unassembled WGS sequence"/>
</dbReference>
<feature type="coiled-coil region" evidence="3">
    <location>
        <begin position="370"/>
        <end position="450"/>
    </location>
</feature>
<dbReference type="EC" id="2.7.13.3" evidence="2"/>
<proteinExistence type="predicted"/>
<name>A0ABT2YGA6_9BURK</name>
<dbReference type="InterPro" id="IPR036097">
    <property type="entry name" value="HisK_dim/P_sf"/>
</dbReference>
<accession>A0ABT2YGA6</accession>
<dbReference type="Pfam" id="PF02518">
    <property type="entry name" value="HATPase_c"/>
    <property type="match status" value="1"/>
</dbReference>
<organism evidence="5 6">
    <name type="scientific">Roseateles oligotrophus</name>
    <dbReference type="NCBI Taxonomy" id="1769250"/>
    <lineage>
        <taxon>Bacteria</taxon>
        <taxon>Pseudomonadati</taxon>
        <taxon>Pseudomonadota</taxon>
        <taxon>Betaproteobacteria</taxon>
        <taxon>Burkholderiales</taxon>
        <taxon>Sphaerotilaceae</taxon>
        <taxon>Roseateles</taxon>
    </lineage>
</organism>
<dbReference type="Gene3D" id="3.30.565.10">
    <property type="entry name" value="Histidine kinase-like ATPase, C-terminal domain"/>
    <property type="match status" value="1"/>
</dbReference>
<sequence>MQNMLLAKDSHRSSLLAVQLHLARMELPAAMSALRAFAVARPDKSSDGGSSNLDLAPSNELFAQILDLYTRLRVDVNLANSGLLEQALEMARSATLLEDEPLIEAAALHVLALLQARMQMHHGALSQLSRALELTEGAKEEELADCIQVSRATVMALGEMYEDLLSLVEQMLVKRGRMAPLSLHRLLGSAATACFVLADEQMAPAGAPLWLRCKALHEDGLNVAQQHGLAASALVSHLNLSFIESLVGETGQARLHLDALADPLVQQLCEQFRGAALGIELSRLLIEWREQATAEAWQALLAYEVELRAQNDATKFVREYALRAIARHGQDAGDAAAAVRASHSLLDIYRQRMRAVSSTLSNAMQDVVDLQHTRLENEQLTRQGNRLEQSLAARNAELSQTLARLQTEASIRRAAEAALQQANEELEARVMARTQELEQALRALMQQEKQLALGRVVVGMAHELNTPLGNARMGASVIHDRAVELEHWLQEGPLRRQALSETASSLQECSSLVDRSLESATQLIQRLKALSSDSSQEAAQDFDVCLLVRDTLAHKQPRLDAAGIKCDLNLPARLLMHGAMHALGDVLEELLDNVIDHGLKQASQPLLSLNLQALPKSFDLTISDNGCGISAEALPRIFDPFFSGQLGRSGAGLGLSVVRMLVEELLQGRISVRSQIGQGTTVELKLPLN</sequence>
<gene>
    <name evidence="5" type="ORF">LNV07_13305</name>
</gene>
<dbReference type="InterPro" id="IPR004358">
    <property type="entry name" value="Sig_transdc_His_kin-like_C"/>
</dbReference>
<dbReference type="PROSITE" id="PS50109">
    <property type="entry name" value="HIS_KIN"/>
    <property type="match status" value="1"/>
</dbReference>
<dbReference type="RefSeq" id="WP_263571642.1">
    <property type="nucleotide sequence ID" value="NZ_JAJIRN010000005.1"/>
</dbReference>